<evidence type="ECO:0000313" key="4">
    <source>
        <dbReference type="EMBL" id="PVM85140.1"/>
    </source>
</evidence>
<evidence type="ECO:0000256" key="2">
    <source>
        <dbReference type="SAM" id="Phobius"/>
    </source>
</evidence>
<dbReference type="Pfam" id="PF01926">
    <property type="entry name" value="MMR_HSR1"/>
    <property type="match status" value="1"/>
</dbReference>
<feature type="coiled-coil region" evidence="1">
    <location>
        <begin position="38"/>
        <end position="65"/>
    </location>
</feature>
<dbReference type="Gene3D" id="3.40.50.300">
    <property type="entry name" value="P-loop containing nucleotide triphosphate hydrolases"/>
    <property type="match status" value="1"/>
</dbReference>
<dbReference type="PANTHER" id="PTHR42714">
    <property type="entry name" value="TRNA MODIFICATION GTPASE GTPBP3"/>
    <property type="match status" value="1"/>
</dbReference>
<sequence>MIDGATIAGYGIMGGGSGLASGLVSRIMQHIFPTPLEKAQLHSLYENLDLARQRLEREEDRVREEWNLRRDLQLKQIEAGHTLEQDRDLMRRWPLEVPAPAFLRYSQGRTGAALNVVLWPEQRRTPHLEAARANGLLQNFHTAADALLDSAARMFGQDVIFYRETEKPSGVARPTLSGQQLEATLYSLTATEPTVLLQVAVEGPQALRLNYSCWAWAGDKQEPLSGSIVVEGAAPMSAKDIERALLAVICALSDQYQLVRTLKDPKAPRFLQLLGVDCGLRVRDDRSAGEAMSIEELLGRNYRSALDDVAGSQPTLAAEAAARAALAAKGRGLHDLAETFLGTSLDHYRAGQPGGHDMGRVVALLMRPSSRDPEPLVRNALREIRNLDPMDFREKGGKMTLEDVLASFGEYDKQLSPEAREKLRAKITELMTYRPKVGIFGKAGVGKSSLSNALFGKDAFEVSDVSACTRAPQEELLKLEGDHGMTILDVPGVGESAARDKEYGALYRNLLPELDALIWVLKGDDRAFSTDHAFYTDVVKPHIDLGKPFLIALNQVDKIMPFREWQDELRQPGPTQAANIELKRDDVASIFDLDRSQVIPVSAQEKYGLSTLIDKLLLSLPDSKRAATFIALPAEHISKAAKEAVGESIANEVSGALVSAGVVTGALIGTIIFPIVGTIIGGAIGGFLGSLWRS</sequence>
<dbReference type="GO" id="GO:0005829">
    <property type="term" value="C:cytosol"/>
    <property type="evidence" value="ECO:0007669"/>
    <property type="project" value="TreeGrafter"/>
</dbReference>
<name>A0A2T9JN62_9CAUL</name>
<keyword evidence="2" id="KW-1133">Transmembrane helix</keyword>
<dbReference type="Proteomes" id="UP000244913">
    <property type="component" value="Unassembled WGS sequence"/>
</dbReference>
<keyword evidence="2" id="KW-0472">Membrane</keyword>
<dbReference type="PANTHER" id="PTHR42714:SF2">
    <property type="entry name" value="TRNA MODIFICATION GTPASE GTPBP3, MITOCHONDRIAL"/>
    <property type="match status" value="1"/>
</dbReference>
<dbReference type="CDD" id="cd11383">
    <property type="entry name" value="YfjP"/>
    <property type="match status" value="1"/>
</dbReference>
<comment type="caution">
    <text evidence="4">The sequence shown here is derived from an EMBL/GenBank/DDBJ whole genome shotgun (WGS) entry which is preliminary data.</text>
</comment>
<dbReference type="RefSeq" id="WP_116566036.1">
    <property type="nucleotide sequence ID" value="NZ_QDKP01000023.1"/>
</dbReference>
<feature type="transmembrane region" description="Helical" evidence="2">
    <location>
        <begin position="671"/>
        <end position="692"/>
    </location>
</feature>
<keyword evidence="5" id="KW-1185">Reference proteome</keyword>
<evidence type="ECO:0000256" key="1">
    <source>
        <dbReference type="SAM" id="Coils"/>
    </source>
</evidence>
<dbReference type="AlphaFoldDB" id="A0A2T9JN62"/>
<dbReference type="InterPro" id="IPR006073">
    <property type="entry name" value="GTP-bd"/>
</dbReference>
<dbReference type="EMBL" id="QDKP01000023">
    <property type="protein sequence ID" value="PVM85140.1"/>
    <property type="molecule type" value="Genomic_DNA"/>
</dbReference>
<feature type="domain" description="G" evidence="3">
    <location>
        <begin position="436"/>
        <end position="554"/>
    </location>
</feature>
<evidence type="ECO:0000313" key="5">
    <source>
        <dbReference type="Proteomes" id="UP000244913"/>
    </source>
</evidence>
<dbReference type="InterPro" id="IPR027417">
    <property type="entry name" value="P-loop_NTPase"/>
</dbReference>
<organism evidence="4 5">
    <name type="scientific">Caulobacter radicis</name>
    <dbReference type="NCBI Taxonomy" id="2172650"/>
    <lineage>
        <taxon>Bacteria</taxon>
        <taxon>Pseudomonadati</taxon>
        <taxon>Pseudomonadota</taxon>
        <taxon>Alphaproteobacteria</taxon>
        <taxon>Caulobacterales</taxon>
        <taxon>Caulobacteraceae</taxon>
        <taxon>Caulobacter</taxon>
    </lineage>
</organism>
<protein>
    <recommendedName>
        <fullName evidence="3">G domain-containing protein</fullName>
    </recommendedName>
</protein>
<evidence type="ECO:0000259" key="3">
    <source>
        <dbReference type="Pfam" id="PF01926"/>
    </source>
</evidence>
<dbReference type="GO" id="GO:0030488">
    <property type="term" value="P:tRNA methylation"/>
    <property type="evidence" value="ECO:0007669"/>
    <property type="project" value="TreeGrafter"/>
</dbReference>
<accession>A0A2T9JN62</accession>
<keyword evidence="1" id="KW-0175">Coiled coil</keyword>
<dbReference type="GO" id="GO:0002098">
    <property type="term" value="P:tRNA wobble uridine modification"/>
    <property type="evidence" value="ECO:0007669"/>
    <property type="project" value="TreeGrafter"/>
</dbReference>
<dbReference type="GO" id="GO:0005525">
    <property type="term" value="F:GTP binding"/>
    <property type="evidence" value="ECO:0007669"/>
    <property type="project" value="InterPro"/>
</dbReference>
<gene>
    <name evidence="4" type="ORF">DDF65_07510</name>
</gene>
<reference evidence="4 5" key="1">
    <citation type="submission" date="2018-04" db="EMBL/GenBank/DDBJ databases">
        <title>The genome sequence of Caulobacter sp. 736.</title>
        <authorList>
            <person name="Gao J."/>
            <person name="Sun J."/>
        </authorList>
    </citation>
    <scope>NUCLEOTIDE SEQUENCE [LARGE SCALE GENOMIC DNA]</scope>
    <source>
        <strain evidence="4 5">736</strain>
    </source>
</reference>
<proteinExistence type="predicted"/>
<dbReference type="SUPFAM" id="SSF52540">
    <property type="entry name" value="P-loop containing nucleoside triphosphate hydrolases"/>
    <property type="match status" value="1"/>
</dbReference>
<keyword evidence="2" id="KW-0812">Transmembrane</keyword>